<dbReference type="EMBL" id="BNBE01000001">
    <property type="protein sequence ID" value="GHF89800.1"/>
    <property type="molecule type" value="Genomic_DNA"/>
</dbReference>
<accession>A0A919EKB7</accession>
<organism evidence="1 2">
    <name type="scientific">Streptomyces filamentosus</name>
    <name type="common">Streptomyces roseosporus</name>
    <dbReference type="NCBI Taxonomy" id="67294"/>
    <lineage>
        <taxon>Bacteria</taxon>
        <taxon>Bacillati</taxon>
        <taxon>Actinomycetota</taxon>
        <taxon>Actinomycetes</taxon>
        <taxon>Kitasatosporales</taxon>
        <taxon>Streptomycetaceae</taxon>
        <taxon>Streptomyces</taxon>
    </lineage>
</organism>
<dbReference type="Proteomes" id="UP000632849">
    <property type="component" value="Unassembled WGS sequence"/>
</dbReference>
<protein>
    <submittedName>
        <fullName evidence="1">Uncharacterized protein</fullName>
    </submittedName>
</protein>
<keyword evidence="2" id="KW-1185">Reference proteome</keyword>
<comment type="caution">
    <text evidence="1">The sequence shown here is derived from an EMBL/GenBank/DDBJ whole genome shotgun (WGS) entry which is preliminary data.</text>
</comment>
<dbReference type="RefSeq" id="WP_150230638.1">
    <property type="nucleotide sequence ID" value="NZ_BNBE01000001.1"/>
</dbReference>
<evidence type="ECO:0000313" key="1">
    <source>
        <dbReference type="EMBL" id="GHF89800.1"/>
    </source>
</evidence>
<evidence type="ECO:0000313" key="2">
    <source>
        <dbReference type="Proteomes" id="UP000632849"/>
    </source>
</evidence>
<dbReference type="GeneID" id="95660933"/>
<dbReference type="AlphaFoldDB" id="A0A919EKB7"/>
<sequence>MSDDTTTGTTFDTTTEPVWGALTATPLAEVRRRAAVVDDLTGITPVTVPGAQRLAWNDGGGQSAVWYFAEDGRALLLTFDHEADLNLYGEDEFGPQESFYGGVPDSLVDLVRDRPENYESLNLTDPDTGRTIHYAGGVFWYDGTRWHVADGLVAYCREEEVDLFGESGFSYCLAPYLFGEDFTPEALAALREKNGRYESDEQRAEDLAALREVFARHTA</sequence>
<reference evidence="1" key="2">
    <citation type="submission" date="2020-09" db="EMBL/GenBank/DDBJ databases">
        <authorList>
            <person name="Sun Q."/>
            <person name="Ohkuma M."/>
        </authorList>
    </citation>
    <scope>NUCLEOTIDE SEQUENCE</scope>
    <source>
        <strain evidence="1">JCM 4122</strain>
    </source>
</reference>
<proteinExistence type="predicted"/>
<reference evidence="1" key="1">
    <citation type="journal article" date="2014" name="Int. J. Syst. Evol. Microbiol.">
        <title>Complete genome sequence of Corynebacterium casei LMG S-19264T (=DSM 44701T), isolated from a smear-ripened cheese.</title>
        <authorList>
            <consortium name="US DOE Joint Genome Institute (JGI-PGF)"/>
            <person name="Walter F."/>
            <person name="Albersmeier A."/>
            <person name="Kalinowski J."/>
            <person name="Ruckert C."/>
        </authorList>
    </citation>
    <scope>NUCLEOTIDE SEQUENCE</scope>
    <source>
        <strain evidence="1">JCM 4122</strain>
    </source>
</reference>
<name>A0A919EKB7_STRFL</name>
<gene>
    <name evidence="1" type="ORF">GCM10017667_18440</name>
</gene>